<name>A0A0F9AN07_9ZZZZ</name>
<sequence length="81" mass="9333">MGEELEEFFDKVEEGEVEREKNRTQAARADGTYPTDAVEEPSNYDGDSFTLDSEKRWASDNERFWACKTTYDVLPAGLYKP</sequence>
<protein>
    <submittedName>
        <fullName evidence="2">Uncharacterized protein</fullName>
    </submittedName>
</protein>
<feature type="region of interest" description="Disordered" evidence="1">
    <location>
        <begin position="1"/>
        <end position="48"/>
    </location>
</feature>
<comment type="caution">
    <text evidence="2">The sequence shown here is derived from an EMBL/GenBank/DDBJ whole genome shotgun (WGS) entry which is preliminary data.</text>
</comment>
<organism evidence="2">
    <name type="scientific">marine sediment metagenome</name>
    <dbReference type="NCBI Taxonomy" id="412755"/>
    <lineage>
        <taxon>unclassified sequences</taxon>
        <taxon>metagenomes</taxon>
        <taxon>ecological metagenomes</taxon>
    </lineage>
</organism>
<reference evidence="2" key="1">
    <citation type="journal article" date="2015" name="Nature">
        <title>Complex archaea that bridge the gap between prokaryotes and eukaryotes.</title>
        <authorList>
            <person name="Spang A."/>
            <person name="Saw J.H."/>
            <person name="Jorgensen S.L."/>
            <person name="Zaremba-Niedzwiedzka K."/>
            <person name="Martijn J."/>
            <person name="Lind A.E."/>
            <person name="van Eijk R."/>
            <person name="Schleper C."/>
            <person name="Guy L."/>
            <person name="Ettema T.J."/>
        </authorList>
    </citation>
    <scope>NUCLEOTIDE SEQUENCE</scope>
</reference>
<accession>A0A0F9AN07</accession>
<dbReference type="EMBL" id="LAZR01045109">
    <property type="protein sequence ID" value="KKK99660.1"/>
    <property type="molecule type" value="Genomic_DNA"/>
</dbReference>
<dbReference type="AlphaFoldDB" id="A0A0F9AN07"/>
<evidence type="ECO:0000256" key="1">
    <source>
        <dbReference type="SAM" id="MobiDB-lite"/>
    </source>
</evidence>
<gene>
    <name evidence="2" type="ORF">LCGC14_2630490</name>
</gene>
<feature type="non-terminal residue" evidence="2">
    <location>
        <position position="81"/>
    </location>
</feature>
<evidence type="ECO:0000313" key="2">
    <source>
        <dbReference type="EMBL" id="KKK99660.1"/>
    </source>
</evidence>
<feature type="compositionally biased region" description="Basic and acidic residues" evidence="1">
    <location>
        <begin position="8"/>
        <end position="23"/>
    </location>
</feature>
<proteinExistence type="predicted"/>